<organism evidence="7 8">
    <name type="scientific">Plectosphaerella plurivora</name>
    <dbReference type="NCBI Taxonomy" id="936078"/>
    <lineage>
        <taxon>Eukaryota</taxon>
        <taxon>Fungi</taxon>
        <taxon>Dikarya</taxon>
        <taxon>Ascomycota</taxon>
        <taxon>Pezizomycotina</taxon>
        <taxon>Sordariomycetes</taxon>
        <taxon>Hypocreomycetidae</taxon>
        <taxon>Glomerellales</taxon>
        <taxon>Plectosphaerellaceae</taxon>
        <taxon>Plectosphaerella</taxon>
    </lineage>
</organism>
<keyword evidence="3" id="KW-0963">Cytoplasm</keyword>
<evidence type="ECO:0000313" key="8">
    <source>
        <dbReference type="Proteomes" id="UP000770015"/>
    </source>
</evidence>
<evidence type="ECO:0000256" key="2">
    <source>
        <dbReference type="ARBA" id="ARBA00022448"/>
    </source>
</evidence>
<evidence type="ECO:0000313" key="7">
    <source>
        <dbReference type="EMBL" id="KAH6669155.1"/>
    </source>
</evidence>
<dbReference type="GO" id="GO:0034058">
    <property type="term" value="P:endosomal vesicle fusion"/>
    <property type="evidence" value="ECO:0007669"/>
    <property type="project" value="TreeGrafter"/>
</dbReference>
<dbReference type="EMBL" id="JAGSXJ010000032">
    <property type="protein sequence ID" value="KAH6669155.1"/>
    <property type="molecule type" value="Genomic_DNA"/>
</dbReference>
<dbReference type="GO" id="GO:0015031">
    <property type="term" value="P:protein transport"/>
    <property type="evidence" value="ECO:0007669"/>
    <property type="project" value="UniProtKB-KW"/>
</dbReference>
<feature type="compositionally biased region" description="Polar residues" evidence="5">
    <location>
        <begin position="1"/>
        <end position="13"/>
    </location>
</feature>
<feature type="region of interest" description="Disordered" evidence="5">
    <location>
        <begin position="524"/>
        <end position="549"/>
    </location>
</feature>
<dbReference type="AlphaFoldDB" id="A0A9P9A4E5"/>
<feature type="region of interest" description="Disordered" evidence="5">
    <location>
        <begin position="237"/>
        <end position="344"/>
    </location>
</feature>
<accession>A0A9P9A4E5</accession>
<dbReference type="InterPro" id="IPR001180">
    <property type="entry name" value="CNH_dom"/>
</dbReference>
<keyword evidence="8" id="KW-1185">Reference proteome</keyword>
<keyword evidence="4" id="KW-0653">Protein transport</keyword>
<reference evidence="7" key="1">
    <citation type="journal article" date="2021" name="Nat. Commun.">
        <title>Genetic determinants of endophytism in the Arabidopsis root mycobiome.</title>
        <authorList>
            <person name="Mesny F."/>
            <person name="Miyauchi S."/>
            <person name="Thiergart T."/>
            <person name="Pickel B."/>
            <person name="Atanasova L."/>
            <person name="Karlsson M."/>
            <person name="Huettel B."/>
            <person name="Barry K.W."/>
            <person name="Haridas S."/>
            <person name="Chen C."/>
            <person name="Bauer D."/>
            <person name="Andreopoulos W."/>
            <person name="Pangilinan J."/>
            <person name="LaButti K."/>
            <person name="Riley R."/>
            <person name="Lipzen A."/>
            <person name="Clum A."/>
            <person name="Drula E."/>
            <person name="Henrissat B."/>
            <person name="Kohler A."/>
            <person name="Grigoriev I.V."/>
            <person name="Martin F.M."/>
            <person name="Hacquard S."/>
        </authorList>
    </citation>
    <scope>NUCLEOTIDE SEQUENCE</scope>
    <source>
        <strain evidence="7">MPI-SDFR-AT-0117</strain>
    </source>
</reference>
<dbReference type="GO" id="GO:0006914">
    <property type="term" value="P:autophagy"/>
    <property type="evidence" value="ECO:0007669"/>
    <property type="project" value="TreeGrafter"/>
</dbReference>
<gene>
    <name evidence="7" type="ORF">F5X68DRAFT_142334</name>
</gene>
<protein>
    <recommendedName>
        <fullName evidence="6">CNH domain-containing protein</fullName>
    </recommendedName>
</protein>
<dbReference type="GO" id="GO:0005737">
    <property type="term" value="C:cytoplasm"/>
    <property type="evidence" value="ECO:0007669"/>
    <property type="project" value="UniProtKB-SubCell"/>
</dbReference>
<comment type="subcellular location">
    <subcellularLocation>
        <location evidence="1">Cytoplasm</location>
    </subcellularLocation>
</comment>
<keyword evidence="2" id="KW-0813">Transport</keyword>
<feature type="compositionally biased region" description="Basic and acidic residues" evidence="5">
    <location>
        <begin position="524"/>
        <end position="535"/>
    </location>
</feature>
<name>A0A9P9A4E5_9PEZI</name>
<dbReference type="PANTHER" id="PTHR12894">
    <property type="entry name" value="CNH DOMAIN CONTAINING"/>
    <property type="match status" value="1"/>
</dbReference>
<evidence type="ECO:0000256" key="1">
    <source>
        <dbReference type="ARBA" id="ARBA00004496"/>
    </source>
</evidence>
<dbReference type="Proteomes" id="UP000770015">
    <property type="component" value="Unassembled WGS sequence"/>
</dbReference>
<evidence type="ECO:0000256" key="4">
    <source>
        <dbReference type="ARBA" id="ARBA00022927"/>
    </source>
</evidence>
<dbReference type="PROSITE" id="PS50219">
    <property type="entry name" value="CNH"/>
    <property type="match status" value="1"/>
</dbReference>
<sequence>MASGNSDQGSSSGAPRDAPVEDGPFVLRTLLEGVPLSADGTSQDIKINCVEYYDHNLYVGTTASELLHFVQIPPDPSDKSGRSTFILASRLEPQFAQPTDSRPGVQQILLLPKVSKACVLCNWTVTFYSLPELSPVFNSTKVRNCNWVGGVDLNAPIDDYDPNDPSTAVTVLLSLNRRVQVVRIGEDARAIKNIDVGGTTISMRRDNIACVADARSYLLIDVDQNLKVPLMTISSLDDSQPAGEIGQVQGVSGSTDGGILRSASAAQHRSLLGGEGHTHSRSTSLGGVVAGKNLSPQASLRPTPTASPRPQGTPHAPPPVDEPADGAEVTKAVEPAPPKPKPVFLKPHIVSPTPDEYLLVTGTGTSEPGIGMFVNLDGDPTRPTIEFERYPREIIIDGVVSDLASSRPTLGDAEEGYVLASMIKDFEDGPHHGLEIQRWDDVEAGPENEKYWLEAQYDAGDDQTTPPPLGIRSLLGEDEAYFHEIVDRLCQKRFSPFTPGELDKSTLSLHSIDSRTASSLERVSKERELFERDNDTQSEDSLPEGWEASRNSEEEGFAARFAKVQTRVAVWTGDHIWWAIRNPLLLQLEARLDATHAQGADFNPSTLDRRSIFTALNSIRGRDARSEVEFVTFGYIRQRAGVLLLSSLLNSSAKPFTDSEVRALEEVLLESTLDARVVLSLIPGLRNEIVESRRGIWIYGGVKRAAEQYLNSSLFREADQSVSNLTPQVMQFLRRFLWAWRKKKGFGSVPDESEVLRTVDAALLTVLLELDRESPGGLSRSSGTPRADLYDIVDKGLDCWDRAVSLLESYHRLFVLSRLYQSRKMRGDVLSTWRRIIEGERDDGGGELQDGEQRVREYLMKINNQALVQEYGLWLANRNPKLGVQVFAEDKGRGPRFEPSEAVALLKAEAPDAVKYYLEHLVFGKGHTTYVNDLIAYYLDIVIGELRSSKESRDAFAGTYTAYRAMQAPKPSYRQFLTENAPEDDEVWQSRLRLLQLLSGTHDYDGPAIRESIAELPEELLVPETIILDGRERRHEDAIRLLVHKLGDYDTAISYCLRGGSSIYTSSSRGRSDSVPTHETQARLFRAVLGEFLTIHDISDRVEQTGALLERFGGWFELDEVLALIPNEWSVDIVADFLVRAVRRILQEKSETMVMRALSSAENLRVNHELIVKIDEKGPTIEAPQ</sequence>
<proteinExistence type="predicted"/>
<evidence type="ECO:0000256" key="3">
    <source>
        <dbReference type="ARBA" id="ARBA00022490"/>
    </source>
</evidence>
<feature type="compositionally biased region" description="Polar residues" evidence="5">
    <location>
        <begin position="294"/>
        <end position="310"/>
    </location>
</feature>
<dbReference type="GO" id="GO:0016020">
    <property type="term" value="C:membrane"/>
    <property type="evidence" value="ECO:0007669"/>
    <property type="project" value="TreeGrafter"/>
</dbReference>
<feature type="domain" description="CNH" evidence="6">
    <location>
        <begin position="44"/>
        <end position="449"/>
    </location>
</feature>
<feature type="region of interest" description="Disordered" evidence="5">
    <location>
        <begin position="1"/>
        <end position="20"/>
    </location>
</feature>
<evidence type="ECO:0000256" key="5">
    <source>
        <dbReference type="SAM" id="MobiDB-lite"/>
    </source>
</evidence>
<comment type="caution">
    <text evidence="7">The sequence shown here is derived from an EMBL/GenBank/DDBJ whole genome shotgun (WGS) entry which is preliminary data.</text>
</comment>
<dbReference type="InterPro" id="IPR032914">
    <property type="entry name" value="Vam6/VPS39/TRAP1"/>
</dbReference>
<dbReference type="OrthoDB" id="5325112at2759"/>
<dbReference type="PANTHER" id="PTHR12894:SF27">
    <property type="entry name" value="TRANSFORMING GROWTH FACTOR-BETA RECEPTOR-ASSOCIATED PROTEIN 1"/>
    <property type="match status" value="1"/>
</dbReference>
<evidence type="ECO:0000259" key="6">
    <source>
        <dbReference type="PROSITE" id="PS50219"/>
    </source>
</evidence>